<dbReference type="AlphaFoldDB" id="A0A9X2F5V0"/>
<dbReference type="InterPro" id="IPR053888">
    <property type="entry name" value="MRM3-like_sub_bind"/>
</dbReference>
<dbReference type="InterPro" id="IPR001537">
    <property type="entry name" value="SpoU_MeTrfase"/>
</dbReference>
<reference evidence="6" key="1">
    <citation type="submission" date="2022-06" db="EMBL/GenBank/DDBJ databases">
        <title>Solitalea sp. MAHUQ-68 isolated from rhizospheric soil.</title>
        <authorList>
            <person name="Huq M.A."/>
        </authorList>
    </citation>
    <scope>NUCLEOTIDE SEQUENCE</scope>
    <source>
        <strain evidence="6">MAHUQ-68</strain>
    </source>
</reference>
<dbReference type="SUPFAM" id="SSF55315">
    <property type="entry name" value="L30e-like"/>
    <property type="match status" value="1"/>
</dbReference>
<dbReference type="Gene3D" id="3.30.1330.30">
    <property type="match status" value="1"/>
</dbReference>
<evidence type="ECO:0000256" key="2">
    <source>
        <dbReference type="ARBA" id="ARBA00022603"/>
    </source>
</evidence>
<dbReference type="Gene3D" id="3.40.1280.10">
    <property type="match status" value="1"/>
</dbReference>
<dbReference type="CDD" id="cd18104">
    <property type="entry name" value="SpoU-like_RNA-MTase"/>
    <property type="match status" value="1"/>
</dbReference>
<dbReference type="GO" id="GO:0008173">
    <property type="term" value="F:RNA methyltransferase activity"/>
    <property type="evidence" value="ECO:0007669"/>
    <property type="project" value="InterPro"/>
</dbReference>
<sequence>MHEILSSTQNPKIKNVLKLQEKSSERRKQNLIVFEGNRELGLALDAGFKIRTLFVCEEVWGNERIEGVNTKDIFHISKEVFDKIAYREGSDGLIIVAEPHYHTLETLKLPENPFLIILEAVEKPGNLGAILRTADAAQVDAVIVCDPRTDIYNPNAIRSSVGCVFTTQVVTSTSDEVLEWLKKENITSYAAALTATEFYHNTDMSKPCAIVMGTEATGLTEKWLDGADKQIKIPMRGKIDSLNVSTCTAILAFEAMRQRGF</sequence>
<dbReference type="SUPFAM" id="SSF75217">
    <property type="entry name" value="alpha/beta knot"/>
    <property type="match status" value="1"/>
</dbReference>
<dbReference type="InterPro" id="IPR029064">
    <property type="entry name" value="Ribosomal_eL30-like_sf"/>
</dbReference>
<keyword evidence="2 6" id="KW-0489">Methyltransferase</keyword>
<dbReference type="Pfam" id="PF22435">
    <property type="entry name" value="MRM3-like_sub_bind"/>
    <property type="match status" value="1"/>
</dbReference>
<keyword evidence="7" id="KW-1185">Reference proteome</keyword>
<organism evidence="6 7">
    <name type="scientific">Solitalea agri</name>
    <dbReference type="NCBI Taxonomy" id="2953739"/>
    <lineage>
        <taxon>Bacteria</taxon>
        <taxon>Pseudomonadati</taxon>
        <taxon>Bacteroidota</taxon>
        <taxon>Sphingobacteriia</taxon>
        <taxon>Sphingobacteriales</taxon>
        <taxon>Sphingobacteriaceae</taxon>
        <taxon>Solitalea</taxon>
    </lineage>
</organism>
<evidence type="ECO:0000313" key="7">
    <source>
        <dbReference type="Proteomes" id="UP001155182"/>
    </source>
</evidence>
<dbReference type="GO" id="GO:0003723">
    <property type="term" value="F:RNA binding"/>
    <property type="evidence" value="ECO:0007669"/>
    <property type="project" value="InterPro"/>
</dbReference>
<dbReference type="RefSeq" id="WP_252587412.1">
    <property type="nucleotide sequence ID" value="NZ_JAMWYS010000028.1"/>
</dbReference>
<evidence type="ECO:0000313" key="6">
    <source>
        <dbReference type="EMBL" id="MCO4292921.1"/>
    </source>
</evidence>
<evidence type="ECO:0000259" key="5">
    <source>
        <dbReference type="Pfam" id="PF22435"/>
    </source>
</evidence>
<accession>A0A9X2F5V0</accession>
<evidence type="ECO:0000259" key="4">
    <source>
        <dbReference type="Pfam" id="PF00588"/>
    </source>
</evidence>
<gene>
    <name evidence="6" type="ORF">NF867_08615</name>
</gene>
<protein>
    <submittedName>
        <fullName evidence="6">RNA methyltransferase</fullName>
    </submittedName>
</protein>
<proteinExistence type="inferred from homology"/>
<dbReference type="Pfam" id="PF00588">
    <property type="entry name" value="SpoU_methylase"/>
    <property type="match status" value="1"/>
</dbReference>
<evidence type="ECO:0000256" key="1">
    <source>
        <dbReference type="ARBA" id="ARBA00007228"/>
    </source>
</evidence>
<dbReference type="InterPro" id="IPR051259">
    <property type="entry name" value="rRNA_Methyltransferase"/>
</dbReference>
<dbReference type="PANTHER" id="PTHR43191">
    <property type="entry name" value="RRNA METHYLTRANSFERASE 3"/>
    <property type="match status" value="1"/>
</dbReference>
<dbReference type="GO" id="GO:0032259">
    <property type="term" value="P:methylation"/>
    <property type="evidence" value="ECO:0007669"/>
    <property type="project" value="UniProtKB-KW"/>
</dbReference>
<name>A0A9X2F5V0_9SPHI</name>
<dbReference type="GO" id="GO:0006396">
    <property type="term" value="P:RNA processing"/>
    <property type="evidence" value="ECO:0007669"/>
    <property type="project" value="InterPro"/>
</dbReference>
<dbReference type="Proteomes" id="UP001155182">
    <property type="component" value="Unassembled WGS sequence"/>
</dbReference>
<comment type="caution">
    <text evidence="6">The sequence shown here is derived from an EMBL/GenBank/DDBJ whole genome shotgun (WGS) entry which is preliminary data.</text>
</comment>
<dbReference type="PANTHER" id="PTHR43191:SF2">
    <property type="entry name" value="RRNA METHYLTRANSFERASE 3, MITOCHONDRIAL"/>
    <property type="match status" value="1"/>
</dbReference>
<dbReference type="InterPro" id="IPR029028">
    <property type="entry name" value="Alpha/beta_knot_MTases"/>
</dbReference>
<keyword evidence="3" id="KW-0808">Transferase</keyword>
<dbReference type="InterPro" id="IPR029026">
    <property type="entry name" value="tRNA_m1G_MTases_N"/>
</dbReference>
<comment type="similarity">
    <text evidence="1">Belongs to the class IV-like SAM-binding methyltransferase superfamily. RNA methyltransferase TrmH family.</text>
</comment>
<evidence type="ECO:0000256" key="3">
    <source>
        <dbReference type="ARBA" id="ARBA00022679"/>
    </source>
</evidence>
<feature type="domain" description="tRNA/rRNA methyltransferase SpoU type" evidence="4">
    <location>
        <begin position="114"/>
        <end position="252"/>
    </location>
</feature>
<dbReference type="EMBL" id="JAMWYS010000028">
    <property type="protein sequence ID" value="MCO4292921.1"/>
    <property type="molecule type" value="Genomic_DNA"/>
</dbReference>
<feature type="domain" description="MRM3-like substrate binding" evidence="5">
    <location>
        <begin position="10"/>
        <end position="94"/>
    </location>
</feature>